<dbReference type="Pfam" id="PF12329">
    <property type="entry name" value="TMF_DNA_bd"/>
    <property type="match status" value="1"/>
</dbReference>
<dbReference type="OrthoDB" id="74178at2759"/>
<comment type="caution">
    <text evidence="7">The sequence shown here is derived from an EMBL/GenBank/DDBJ whole genome shotgun (WGS) entry which is preliminary data.</text>
</comment>
<dbReference type="PANTHER" id="PTHR46515">
    <property type="entry name" value="TATA ELEMENT MODULATORY FACTOR TMF1"/>
    <property type="match status" value="1"/>
</dbReference>
<keyword evidence="8" id="KW-1185">Reference proteome</keyword>
<accession>A0A168BUM5</accession>
<evidence type="ECO:0000256" key="4">
    <source>
        <dbReference type="SAM" id="Coils"/>
    </source>
</evidence>
<dbReference type="Proteomes" id="UP000242877">
    <property type="component" value="Unassembled WGS sequence"/>
</dbReference>
<evidence type="ECO:0000313" key="7">
    <source>
        <dbReference type="EMBL" id="KZZ95768.1"/>
    </source>
</evidence>
<dbReference type="InterPro" id="IPR022091">
    <property type="entry name" value="TMF_TATA-bd"/>
</dbReference>
<dbReference type="VEuPathDB" id="FungiDB:AAP_01444"/>
<feature type="compositionally biased region" description="Low complexity" evidence="5">
    <location>
        <begin position="154"/>
        <end position="164"/>
    </location>
</feature>
<feature type="compositionally biased region" description="Basic and acidic residues" evidence="5">
    <location>
        <begin position="165"/>
        <end position="174"/>
    </location>
</feature>
<dbReference type="PANTHER" id="PTHR46515:SF1">
    <property type="entry name" value="TATA ELEMENT MODULATORY FACTOR"/>
    <property type="match status" value="1"/>
</dbReference>
<name>A0A168BUM5_9EURO</name>
<sequence>MTSPQGSKASKWGSFLQQAVAGVESRLDTMLATEEEEGRQRAAKEKIAKEEASPRSSLSAQRGTSRSSSTNKTNDRLQERLAKAIARKGSPISVSSRDEKSRTSGSSAVVDGRASLDSLPGRTSVDAMSAASDNAPTTQEIVSKTDDAGDLKPTTTTEGSTEQTQENKTDDPGATKDAAPTTTSADSKEGSSEPVSQRPSTEEESKQLQSTESTDTNQRKPESEREWQVEMHEYIEKIDALQSKLKYLAQQAAESAKSAAASAAPGSIEKKLREKDEQIANLMQEGNKLSKTELENRATIKKLRQFIAERNKAHMQLQDKVENYEDELEKKDEELSSLKEAEKKNISELNEQLSKANAKAGQAEQAAQTKSLEAERRKAQEAQDDLTQLKLEKEISDNKFEREIKELKDSVEHEKEKSRLLEIELDAERAALEQKMETLRSQAEEASSSASGDAHAKLLRQVETLQSQYSIASENWQRIEGSLVARISAVEKERDEMEKNENEVRKKLREANLRAKKSEAELEASRDTIQELQRDLEITKQKLDKVTRKLEEAEQELINVKEEATRQMKLAETTLQQRIEEEKVKWQESLVPDEEAQPISDSPMPYSRKSSWMEQDRNSLSRPRSSLMNLSFSESMDKAPLSFRHNSTTSTPSIILGRQSSNDLTMLSSATDTPSIHPLEADEDQDALRRPSMQDDRAGTHVSYGNAQSRGVNDLISASTVGAGPSVQLVERMSATVRRLESEREASKDELARLTTQRDEARQEVVALMREVEDKRKCDDRIKELESTIEDLDQRYNTTLEMLGEKSEQVEELQADVVELKRIYRELVDSTMK</sequence>
<feature type="compositionally biased region" description="Basic and acidic residues" evidence="5">
    <location>
        <begin position="73"/>
        <end position="82"/>
    </location>
</feature>
<evidence type="ECO:0000313" key="8">
    <source>
        <dbReference type="Proteomes" id="UP000242877"/>
    </source>
</evidence>
<feature type="region of interest" description="Disordered" evidence="5">
    <location>
        <begin position="587"/>
        <end position="625"/>
    </location>
</feature>
<feature type="region of interest" description="Disordered" evidence="5">
    <location>
        <begin position="666"/>
        <end position="706"/>
    </location>
</feature>
<dbReference type="Pfam" id="PF12325">
    <property type="entry name" value="TMF_TATA_bd"/>
    <property type="match status" value="1"/>
</dbReference>
<feature type="compositionally biased region" description="Low complexity" evidence="5">
    <location>
        <begin position="355"/>
        <end position="370"/>
    </location>
</feature>
<feature type="compositionally biased region" description="Basic and acidic residues" evidence="5">
    <location>
        <begin position="686"/>
        <end position="699"/>
    </location>
</feature>
<organism evidence="7 8">
    <name type="scientific">Ascosphaera apis ARSEF 7405</name>
    <dbReference type="NCBI Taxonomy" id="392613"/>
    <lineage>
        <taxon>Eukaryota</taxon>
        <taxon>Fungi</taxon>
        <taxon>Dikarya</taxon>
        <taxon>Ascomycota</taxon>
        <taxon>Pezizomycotina</taxon>
        <taxon>Eurotiomycetes</taxon>
        <taxon>Eurotiomycetidae</taxon>
        <taxon>Onygenales</taxon>
        <taxon>Ascosphaeraceae</taxon>
        <taxon>Ascosphaera</taxon>
    </lineage>
</organism>
<protein>
    <submittedName>
        <fullName evidence="7">M protein repeat protein</fullName>
    </submittedName>
</protein>
<feature type="region of interest" description="Disordered" evidence="5">
    <location>
        <begin position="350"/>
        <end position="385"/>
    </location>
</feature>
<dbReference type="InterPro" id="IPR052602">
    <property type="entry name" value="Growth_transcription_reg"/>
</dbReference>
<gene>
    <name evidence="7" type="ORF">AAP_01444</name>
</gene>
<evidence type="ECO:0000256" key="1">
    <source>
        <dbReference type="ARBA" id="ARBA00004555"/>
    </source>
</evidence>
<dbReference type="GO" id="GO:0005783">
    <property type="term" value="C:endoplasmic reticulum"/>
    <property type="evidence" value="ECO:0007669"/>
    <property type="project" value="TreeGrafter"/>
</dbReference>
<dbReference type="EMBL" id="AZGZ01000004">
    <property type="protein sequence ID" value="KZZ95768.1"/>
    <property type="molecule type" value="Genomic_DNA"/>
</dbReference>
<evidence type="ECO:0000256" key="5">
    <source>
        <dbReference type="SAM" id="MobiDB-lite"/>
    </source>
</evidence>
<keyword evidence="2" id="KW-0333">Golgi apparatus</keyword>
<keyword evidence="3 4" id="KW-0175">Coiled coil</keyword>
<proteinExistence type="predicted"/>
<feature type="compositionally biased region" description="Basic and acidic residues" evidence="5">
    <location>
        <begin position="372"/>
        <end position="381"/>
    </location>
</feature>
<dbReference type="AlphaFoldDB" id="A0A168BUM5"/>
<reference evidence="7 8" key="1">
    <citation type="journal article" date="2016" name="Genome Biol. Evol.">
        <title>Divergent and convergent evolution of fungal pathogenicity.</title>
        <authorList>
            <person name="Shang Y."/>
            <person name="Xiao G."/>
            <person name="Zheng P."/>
            <person name="Cen K."/>
            <person name="Zhan S."/>
            <person name="Wang C."/>
        </authorList>
    </citation>
    <scope>NUCLEOTIDE SEQUENCE [LARGE SCALE GENOMIC DNA]</scope>
    <source>
        <strain evidence="7 8">ARSEF 7405</strain>
    </source>
</reference>
<feature type="domain" description="TATA element modulatory factor 1 TATA binding" evidence="6">
    <location>
        <begin position="718"/>
        <end position="830"/>
    </location>
</feature>
<dbReference type="InterPro" id="IPR022092">
    <property type="entry name" value="TMF_DNA-bd"/>
</dbReference>
<feature type="compositionally biased region" description="Polar residues" evidence="5">
    <location>
        <begin position="54"/>
        <end position="72"/>
    </location>
</feature>
<dbReference type="SUPFAM" id="SSF57997">
    <property type="entry name" value="Tropomyosin"/>
    <property type="match status" value="1"/>
</dbReference>
<feature type="compositionally biased region" description="Polar residues" evidence="5">
    <location>
        <begin position="207"/>
        <end position="216"/>
    </location>
</feature>
<feature type="compositionally biased region" description="Basic and acidic residues" evidence="5">
    <location>
        <begin position="38"/>
        <end position="53"/>
    </location>
</feature>
<feature type="compositionally biased region" description="Basic and acidic residues" evidence="5">
    <location>
        <begin position="217"/>
        <end position="228"/>
    </location>
</feature>
<evidence type="ECO:0000259" key="6">
    <source>
        <dbReference type="Pfam" id="PF12325"/>
    </source>
</evidence>
<feature type="coiled-coil region" evidence="4">
    <location>
        <begin position="730"/>
        <end position="830"/>
    </location>
</feature>
<dbReference type="GO" id="GO:0005794">
    <property type="term" value="C:Golgi apparatus"/>
    <property type="evidence" value="ECO:0007669"/>
    <property type="project" value="UniProtKB-SubCell"/>
</dbReference>
<evidence type="ECO:0000256" key="2">
    <source>
        <dbReference type="ARBA" id="ARBA00023034"/>
    </source>
</evidence>
<feature type="region of interest" description="Disordered" evidence="5">
    <location>
        <begin position="27"/>
        <end position="228"/>
    </location>
</feature>
<evidence type="ECO:0000256" key="3">
    <source>
        <dbReference type="ARBA" id="ARBA00023054"/>
    </source>
</evidence>
<feature type="compositionally biased region" description="Polar residues" evidence="5">
    <location>
        <begin position="131"/>
        <end position="142"/>
    </location>
</feature>
<comment type="subcellular location">
    <subcellularLocation>
        <location evidence="1">Golgi apparatus</location>
    </subcellularLocation>
</comment>